<dbReference type="EMBL" id="QJKJ01010105">
    <property type="protein sequence ID" value="RDX74652.1"/>
    <property type="molecule type" value="Genomic_DNA"/>
</dbReference>
<proteinExistence type="predicted"/>
<dbReference type="AlphaFoldDB" id="A0A371F8N7"/>
<dbReference type="Proteomes" id="UP000257109">
    <property type="component" value="Unassembled WGS sequence"/>
</dbReference>
<gene>
    <name evidence="1" type="ORF">CR513_45582</name>
</gene>
<feature type="non-terminal residue" evidence="1">
    <location>
        <position position="1"/>
    </location>
</feature>
<evidence type="ECO:0000313" key="1">
    <source>
        <dbReference type="EMBL" id="RDX74652.1"/>
    </source>
</evidence>
<comment type="caution">
    <text evidence="1">The sequence shown here is derived from an EMBL/GenBank/DDBJ whole genome shotgun (WGS) entry which is preliminary data.</text>
</comment>
<keyword evidence="2" id="KW-1185">Reference proteome</keyword>
<name>A0A371F8N7_MUCPR</name>
<organism evidence="1 2">
    <name type="scientific">Mucuna pruriens</name>
    <name type="common">Velvet bean</name>
    <name type="synonym">Dolichos pruriens</name>
    <dbReference type="NCBI Taxonomy" id="157652"/>
    <lineage>
        <taxon>Eukaryota</taxon>
        <taxon>Viridiplantae</taxon>
        <taxon>Streptophyta</taxon>
        <taxon>Embryophyta</taxon>
        <taxon>Tracheophyta</taxon>
        <taxon>Spermatophyta</taxon>
        <taxon>Magnoliopsida</taxon>
        <taxon>eudicotyledons</taxon>
        <taxon>Gunneridae</taxon>
        <taxon>Pentapetalae</taxon>
        <taxon>rosids</taxon>
        <taxon>fabids</taxon>
        <taxon>Fabales</taxon>
        <taxon>Fabaceae</taxon>
        <taxon>Papilionoideae</taxon>
        <taxon>50 kb inversion clade</taxon>
        <taxon>NPAAA clade</taxon>
        <taxon>indigoferoid/millettioid clade</taxon>
        <taxon>Phaseoleae</taxon>
        <taxon>Mucuna</taxon>
    </lineage>
</organism>
<accession>A0A371F8N7</accession>
<evidence type="ECO:0000313" key="2">
    <source>
        <dbReference type="Proteomes" id="UP000257109"/>
    </source>
</evidence>
<reference evidence="1" key="1">
    <citation type="submission" date="2018-05" db="EMBL/GenBank/DDBJ databases">
        <title>Draft genome of Mucuna pruriens seed.</title>
        <authorList>
            <person name="Nnadi N.E."/>
            <person name="Vos R."/>
            <person name="Hasami M.H."/>
            <person name="Devisetty U.K."/>
            <person name="Aguiy J.C."/>
        </authorList>
    </citation>
    <scope>NUCLEOTIDE SEQUENCE [LARGE SCALE GENOMIC DNA]</scope>
    <source>
        <strain evidence="1">JCA_2017</strain>
    </source>
</reference>
<sequence>MSLLREQMAQMFQVLTQTNVAITAMANQNAVGLPPYVARDPPYEMPYRWNIEAPINEEQEQQNTMNNDGASSHVQKYTRAHHQGSQIAQPFTKWLHAVEGGNRYGLEAVGLCLVPDIGLLADF</sequence>
<protein>
    <submittedName>
        <fullName evidence="1">Uncharacterized protein</fullName>
    </submittedName>
</protein>